<evidence type="ECO:0000256" key="5">
    <source>
        <dbReference type="SAM" id="MobiDB-lite"/>
    </source>
</evidence>
<protein>
    <submittedName>
        <fullName evidence="9">Uncharacterized protein</fullName>
    </submittedName>
</protein>
<dbReference type="SUPFAM" id="SSF51445">
    <property type="entry name" value="(Trans)glycosidases"/>
    <property type="match status" value="1"/>
</dbReference>
<feature type="region of interest" description="Disordered" evidence="5">
    <location>
        <begin position="646"/>
        <end position="847"/>
    </location>
</feature>
<proteinExistence type="inferred from homology"/>
<gene>
    <name evidence="9" type="ORF">NP233_g1431</name>
</gene>
<feature type="domain" description="DUF6699" evidence="8">
    <location>
        <begin position="878"/>
        <end position="1048"/>
    </location>
</feature>
<feature type="region of interest" description="Disordered" evidence="5">
    <location>
        <begin position="957"/>
        <end position="976"/>
    </location>
</feature>
<dbReference type="Proteomes" id="UP001213000">
    <property type="component" value="Unassembled WGS sequence"/>
</dbReference>
<evidence type="ECO:0000256" key="3">
    <source>
        <dbReference type="ARBA" id="ARBA00022801"/>
    </source>
</evidence>
<comment type="caution">
    <text evidence="9">The sequence shown here is derived from an EMBL/GenBank/DDBJ whole genome shotgun (WGS) entry which is preliminary data.</text>
</comment>
<feature type="chain" id="PRO_5042077874" evidence="6">
    <location>
        <begin position="19"/>
        <end position="1070"/>
    </location>
</feature>
<keyword evidence="3 4" id="KW-0378">Hydrolase</keyword>
<dbReference type="InterPro" id="IPR017853">
    <property type="entry name" value="GH"/>
</dbReference>
<name>A0AAD5YXZ0_9AGAR</name>
<dbReference type="Gene3D" id="3.20.20.80">
    <property type="entry name" value="Glycosidases"/>
    <property type="match status" value="1"/>
</dbReference>
<feature type="compositionally biased region" description="Low complexity" evidence="5">
    <location>
        <begin position="811"/>
        <end position="826"/>
    </location>
</feature>
<feature type="compositionally biased region" description="Polar residues" evidence="5">
    <location>
        <begin position="704"/>
        <end position="722"/>
    </location>
</feature>
<feature type="compositionally biased region" description="Low complexity" evidence="5">
    <location>
        <begin position="784"/>
        <end position="803"/>
    </location>
</feature>
<organism evidence="9 10">
    <name type="scientific">Leucocoprinus birnbaumii</name>
    <dbReference type="NCBI Taxonomy" id="56174"/>
    <lineage>
        <taxon>Eukaryota</taxon>
        <taxon>Fungi</taxon>
        <taxon>Dikarya</taxon>
        <taxon>Basidiomycota</taxon>
        <taxon>Agaricomycotina</taxon>
        <taxon>Agaricomycetes</taxon>
        <taxon>Agaricomycetidae</taxon>
        <taxon>Agaricales</taxon>
        <taxon>Agaricineae</taxon>
        <taxon>Agaricaceae</taxon>
        <taxon>Leucocoprinus</taxon>
    </lineage>
</organism>
<dbReference type="Pfam" id="PF02055">
    <property type="entry name" value="Glyco_hydro_30"/>
    <property type="match status" value="1"/>
</dbReference>
<sequence>MTRFSSFTLLFFASVATSQQIWDIWQTTWDRGHLFSSVGPNSAGTNPINFGSPGAIGDADIVVNDGSVFQPMAGFGGTLSTHDCWIREFLLTLLKADSSALTLNNLKGRNPSNYQNVLNAMFSPTDGGNGAGLNYIRVPIGASDFSANGVVYSLDDTNGDTSFSSFSINRSPSYLFSVIKDIMAVNRYIKVHIVPWSPPAWMKTGGTMNGGSLRSDLVSAYPTYLLKAVQGFQSQGIPVYAISIQNEPQNSNPTYPTCTMTPQMEGQIGASLRTLLNNNGLSNVKVVGYEHNWDTAGQYPVQLMQADGNSFAGVAFHCYAGSYTNQASFTNAFPNKEVYFTECSGTYGSDWWGDIKWYLDNLWVGSVSQGSRSGLMWNIALDGSGNPKLPGTNSCGGPGCRPLVTINSDGSFSLNQEFYAMAQASKAVIPKDNGGPFGQRIGVSVGGSLSWALRVSAFVTGRVSSSDWLRYSIVVLNWDDNTNGNWNPTPVRTTIEFRGMQRTRGGASCVDEKLARGVLDPELRAFRVGLTGGRSSKAFVYNAKQRPCSGDLYLILPSCNVHLPNYPIVDRRVDHYIPPFTLPVTARRSSSHQDTSGGSGFPAPSLIAKEFTHQTETLRELYPVSPTSWSILFRSYINHIRSIFRGRDSSSSSKSNGRRGDSSSNGSSRSRSRSSSQSPTSSSPTKSKHFNYLYAEPGGVPPASLQTTTRERSNSLTASRTIAPSPLRYTYDNGAGPATHGVHPHNASHYTTHSLDGANAKVPLYRTTSHKGERPGLPQQPAFNPNNSLRSVRSSSQSIYSNNATPHRYSPSRASSSGSVATQSTGHEPRSVLKHNMSGADNTKSARHAHVSFQNPNRPTPVHMHPLLSYGRIQRAPISFDVIYPPSSRTVVDRHTHSPIPPCTLTQPATEPPTYGRFVLKSEKLPWDIIATVGSDTYHTGSGSIGRSSGKRFYIGSSASTASGTPRSSTSSGGMPEAITNLDVLHAIHTTLSVRVTQAEWDSLGNGSRAQRKATRAYEKRCTDMGGGWGAGVRRVDFLGGKSKLVGVEIANEKIAGRSVTMGKLVFSRP</sequence>
<feature type="compositionally biased region" description="Low complexity" evidence="5">
    <location>
        <begin position="957"/>
        <end position="974"/>
    </location>
</feature>
<evidence type="ECO:0000313" key="10">
    <source>
        <dbReference type="Proteomes" id="UP001213000"/>
    </source>
</evidence>
<dbReference type="InterPro" id="IPR013780">
    <property type="entry name" value="Glyco_hydro_b"/>
</dbReference>
<keyword evidence="10" id="KW-1185">Reference proteome</keyword>
<keyword evidence="4" id="KW-0326">Glycosidase</keyword>
<evidence type="ECO:0000259" key="8">
    <source>
        <dbReference type="Pfam" id="PF20415"/>
    </source>
</evidence>
<feature type="region of interest" description="Disordered" evidence="5">
    <location>
        <begin position="586"/>
        <end position="605"/>
    </location>
</feature>
<feature type="compositionally biased region" description="Low complexity" evidence="5">
    <location>
        <begin position="662"/>
        <end position="685"/>
    </location>
</feature>
<feature type="signal peptide" evidence="6">
    <location>
        <begin position="1"/>
        <end position="18"/>
    </location>
</feature>
<dbReference type="Pfam" id="PF20415">
    <property type="entry name" value="DUF6699"/>
    <property type="match status" value="1"/>
</dbReference>
<accession>A0AAD5YXZ0</accession>
<evidence type="ECO:0000256" key="6">
    <source>
        <dbReference type="SAM" id="SignalP"/>
    </source>
</evidence>
<evidence type="ECO:0000256" key="1">
    <source>
        <dbReference type="ARBA" id="ARBA00005382"/>
    </source>
</evidence>
<evidence type="ECO:0000256" key="2">
    <source>
        <dbReference type="ARBA" id="ARBA00022729"/>
    </source>
</evidence>
<dbReference type="GO" id="GO:0016020">
    <property type="term" value="C:membrane"/>
    <property type="evidence" value="ECO:0007669"/>
    <property type="project" value="GOC"/>
</dbReference>
<dbReference type="PANTHER" id="PTHR11069">
    <property type="entry name" value="GLUCOSYLCERAMIDASE"/>
    <property type="match status" value="1"/>
</dbReference>
<dbReference type="Gene3D" id="2.60.40.1180">
    <property type="entry name" value="Golgi alpha-mannosidase II"/>
    <property type="match status" value="1"/>
</dbReference>
<dbReference type="InterPro" id="IPR033453">
    <property type="entry name" value="Glyco_hydro_30_TIM-barrel"/>
</dbReference>
<reference evidence="9" key="1">
    <citation type="submission" date="2022-07" db="EMBL/GenBank/DDBJ databases">
        <title>Genome Sequence of Leucocoprinus birnbaumii.</title>
        <authorList>
            <person name="Buettner E."/>
        </authorList>
    </citation>
    <scope>NUCLEOTIDE SEQUENCE</scope>
    <source>
        <strain evidence="9">VT141</strain>
    </source>
</reference>
<feature type="domain" description="Glycosyl hydrolase family 30 TIM-barrel" evidence="7">
    <location>
        <begin position="104"/>
        <end position="349"/>
    </location>
</feature>
<comment type="similarity">
    <text evidence="1 4">Belongs to the glycosyl hydrolase 30 family.</text>
</comment>
<evidence type="ECO:0000259" key="7">
    <source>
        <dbReference type="Pfam" id="PF02055"/>
    </source>
</evidence>
<evidence type="ECO:0000313" key="9">
    <source>
        <dbReference type="EMBL" id="KAJ3574911.1"/>
    </source>
</evidence>
<dbReference type="AlphaFoldDB" id="A0AAD5YXZ0"/>
<dbReference type="GO" id="GO:0006680">
    <property type="term" value="P:glucosylceramide catabolic process"/>
    <property type="evidence" value="ECO:0007669"/>
    <property type="project" value="TreeGrafter"/>
</dbReference>
<dbReference type="EMBL" id="JANIEX010000053">
    <property type="protein sequence ID" value="KAJ3574911.1"/>
    <property type="molecule type" value="Genomic_DNA"/>
</dbReference>
<dbReference type="InterPro" id="IPR001139">
    <property type="entry name" value="Glyco_hydro_30"/>
</dbReference>
<keyword evidence="2 6" id="KW-0732">Signal</keyword>
<dbReference type="PANTHER" id="PTHR11069:SF23">
    <property type="entry name" value="LYSOSOMAL ACID GLUCOSYLCERAMIDASE"/>
    <property type="match status" value="1"/>
</dbReference>
<evidence type="ECO:0000256" key="4">
    <source>
        <dbReference type="RuleBase" id="RU361188"/>
    </source>
</evidence>
<dbReference type="GO" id="GO:0004348">
    <property type="term" value="F:glucosylceramidase activity"/>
    <property type="evidence" value="ECO:0007669"/>
    <property type="project" value="InterPro"/>
</dbReference>
<dbReference type="InterPro" id="IPR046522">
    <property type="entry name" value="DUF6699"/>
</dbReference>